<dbReference type="Proteomes" id="UP000887572">
    <property type="component" value="Unplaced"/>
</dbReference>
<dbReference type="GO" id="GO:0035014">
    <property type="term" value="F:phosphatidylinositol 3-kinase regulator activity"/>
    <property type="evidence" value="ECO:0007669"/>
    <property type="project" value="TreeGrafter"/>
</dbReference>
<dbReference type="WBParaSite" id="Gr19_v10_g8558.t1">
    <property type="protein sequence ID" value="Gr19_v10_g8558.t1"/>
    <property type="gene ID" value="Gr19_v10_g8558"/>
</dbReference>
<sequence length="405" mass="45965">MLITTQNHSTVPNNINIKPGSVVGILQRYEIQQLPVCCANFETESSCCSTSQQLEIISDSDTNLTRCPCCRCSQVNLICVNCLNTNVVRIGKVRDDKRRLLMSKNAICHLLQNALGDEIKFESDFHQIRRSIEEIRAKIALKREQVGQLRQRISHTASQSERNRQNVLLLEKKMVSHSERINRTNLKKTELHNLLMTTNSKLNSQIVHIVRFLFRVLRLEKRPVGKVEQIPAWTGQPKPRRFVHTLNLCPCLERAQLLAKVSSSANKSIAALFYGSQLVELLAQLLHFSLPYPNIHHSIALTALSPSESALRQHLFRLDYAVLHLCLAHGVQPEECELTEPLANLYALVGLISKEKILRCVPRLDQRLHQQICTNFGTIQPDGRVLSVFTLDSVENDWVKVHCSG</sequence>
<dbReference type="GO" id="GO:0000045">
    <property type="term" value="P:autophagosome assembly"/>
    <property type="evidence" value="ECO:0007669"/>
    <property type="project" value="TreeGrafter"/>
</dbReference>
<dbReference type="GO" id="GO:0097632">
    <property type="term" value="C:extrinsic component of phagophore assembly site membrane"/>
    <property type="evidence" value="ECO:0007669"/>
    <property type="project" value="TreeGrafter"/>
</dbReference>
<protein>
    <submittedName>
        <fullName evidence="2">Uncharacterized protein</fullName>
    </submittedName>
</protein>
<dbReference type="GO" id="GO:0097629">
    <property type="term" value="C:extrinsic component of omegasome membrane"/>
    <property type="evidence" value="ECO:0007669"/>
    <property type="project" value="TreeGrafter"/>
</dbReference>
<dbReference type="PANTHER" id="PTHR13664">
    <property type="entry name" value="BECLIN 1-ASSOCIATED AUTOPHAGY-RELATED KEY REGULATOR"/>
    <property type="match status" value="1"/>
</dbReference>
<dbReference type="GO" id="GO:0005776">
    <property type="term" value="C:autophagosome"/>
    <property type="evidence" value="ECO:0007669"/>
    <property type="project" value="TreeGrafter"/>
</dbReference>
<dbReference type="GO" id="GO:0043495">
    <property type="term" value="F:protein-membrane adaptor activity"/>
    <property type="evidence" value="ECO:0007669"/>
    <property type="project" value="TreeGrafter"/>
</dbReference>
<dbReference type="GO" id="GO:0000423">
    <property type="term" value="P:mitophagy"/>
    <property type="evidence" value="ECO:0007669"/>
    <property type="project" value="TreeGrafter"/>
</dbReference>
<proteinExistence type="predicted"/>
<organism evidence="1 2">
    <name type="scientific">Globodera rostochiensis</name>
    <name type="common">Golden nematode worm</name>
    <name type="synonym">Heterodera rostochiensis</name>
    <dbReference type="NCBI Taxonomy" id="31243"/>
    <lineage>
        <taxon>Eukaryota</taxon>
        <taxon>Metazoa</taxon>
        <taxon>Ecdysozoa</taxon>
        <taxon>Nematoda</taxon>
        <taxon>Chromadorea</taxon>
        <taxon>Rhabditida</taxon>
        <taxon>Tylenchina</taxon>
        <taxon>Tylenchomorpha</taxon>
        <taxon>Tylenchoidea</taxon>
        <taxon>Heteroderidae</taxon>
        <taxon>Heteroderinae</taxon>
        <taxon>Globodera</taxon>
    </lineage>
</organism>
<name>A0A914IC93_GLORO</name>
<dbReference type="GO" id="GO:0016240">
    <property type="term" value="P:autophagosome membrane docking"/>
    <property type="evidence" value="ECO:0007669"/>
    <property type="project" value="TreeGrafter"/>
</dbReference>
<reference evidence="2" key="1">
    <citation type="submission" date="2022-11" db="UniProtKB">
        <authorList>
            <consortium name="WormBaseParasite"/>
        </authorList>
    </citation>
    <scope>IDENTIFICATION</scope>
</reference>
<keyword evidence="1" id="KW-1185">Reference proteome</keyword>
<dbReference type="GO" id="GO:0035032">
    <property type="term" value="C:phosphatidylinositol 3-kinase complex, class III"/>
    <property type="evidence" value="ECO:0007669"/>
    <property type="project" value="TreeGrafter"/>
</dbReference>
<evidence type="ECO:0000313" key="1">
    <source>
        <dbReference type="Proteomes" id="UP000887572"/>
    </source>
</evidence>
<dbReference type="GO" id="GO:0009267">
    <property type="term" value="P:cellular response to starvation"/>
    <property type="evidence" value="ECO:0007669"/>
    <property type="project" value="TreeGrafter"/>
</dbReference>
<dbReference type="PANTHER" id="PTHR13664:SF0">
    <property type="entry name" value="BECLIN 1-ASSOCIATED AUTOPHAGY-RELATED KEY REGULATOR"/>
    <property type="match status" value="1"/>
</dbReference>
<evidence type="ECO:0000313" key="2">
    <source>
        <dbReference type="WBParaSite" id="Gr19_v10_g8558.t1"/>
    </source>
</evidence>
<accession>A0A914IC93</accession>
<dbReference type="AlphaFoldDB" id="A0A914IC93"/>